<comment type="caution">
    <text evidence="1">The sequence shown here is derived from an EMBL/GenBank/DDBJ whole genome shotgun (WGS) entry which is preliminary data.</text>
</comment>
<accession>A0A0F9LT96</accession>
<organism evidence="1">
    <name type="scientific">marine sediment metagenome</name>
    <dbReference type="NCBI Taxonomy" id="412755"/>
    <lineage>
        <taxon>unclassified sequences</taxon>
        <taxon>metagenomes</taxon>
        <taxon>ecological metagenomes</taxon>
    </lineage>
</organism>
<evidence type="ECO:0000313" key="1">
    <source>
        <dbReference type="EMBL" id="KKM90271.1"/>
    </source>
</evidence>
<dbReference type="AlphaFoldDB" id="A0A0F9LT96"/>
<sequence length="92" mass="10922">MPYIKKEERPAIDAHVEALAKLLNTMSRKEPLELMGRANYTITTLLLKLFDQRKYAHMSCARAVVSDVKEEWYRRRMVPYEEEKIEENGDVY</sequence>
<reference evidence="1" key="1">
    <citation type="journal article" date="2015" name="Nature">
        <title>Complex archaea that bridge the gap between prokaryotes and eukaryotes.</title>
        <authorList>
            <person name="Spang A."/>
            <person name="Saw J.H."/>
            <person name="Jorgensen S.L."/>
            <person name="Zaremba-Niedzwiedzka K."/>
            <person name="Martijn J."/>
            <person name="Lind A.E."/>
            <person name="van Eijk R."/>
            <person name="Schleper C."/>
            <person name="Guy L."/>
            <person name="Ettema T.J."/>
        </authorList>
    </citation>
    <scope>NUCLEOTIDE SEQUENCE</scope>
</reference>
<dbReference type="EMBL" id="LAZR01006693">
    <property type="protein sequence ID" value="KKM90271.1"/>
    <property type="molecule type" value="Genomic_DNA"/>
</dbReference>
<protein>
    <submittedName>
        <fullName evidence="1">Uncharacterized protein</fullName>
    </submittedName>
</protein>
<proteinExistence type="predicted"/>
<name>A0A0F9LT96_9ZZZZ</name>
<gene>
    <name evidence="1" type="ORF">LCGC14_1240310</name>
</gene>
<dbReference type="Pfam" id="PF21840">
    <property type="entry name" value="DUF6899"/>
    <property type="match status" value="1"/>
</dbReference>
<dbReference type="InterPro" id="IPR054194">
    <property type="entry name" value="DUF6899"/>
</dbReference>